<dbReference type="VEuPathDB" id="TrichDB:TRFO_20617"/>
<dbReference type="Gene3D" id="1.25.10.10">
    <property type="entry name" value="Leucine-rich Repeat Variant"/>
    <property type="match status" value="2"/>
</dbReference>
<evidence type="ECO:0000313" key="2">
    <source>
        <dbReference type="Proteomes" id="UP000179807"/>
    </source>
</evidence>
<dbReference type="Proteomes" id="UP000179807">
    <property type="component" value="Unassembled WGS sequence"/>
</dbReference>
<accession>A0A1J4KKE4</accession>
<dbReference type="RefSeq" id="XP_068363294.1">
    <property type="nucleotide sequence ID" value="XM_068501506.1"/>
</dbReference>
<reference evidence="1" key="1">
    <citation type="submission" date="2016-10" db="EMBL/GenBank/DDBJ databases">
        <authorList>
            <person name="Benchimol M."/>
            <person name="Almeida L.G."/>
            <person name="Vasconcelos A.T."/>
            <person name="Perreira-Neves A."/>
            <person name="Rosa I.A."/>
            <person name="Tasca T."/>
            <person name="Bogo M.R."/>
            <person name="de Souza W."/>
        </authorList>
    </citation>
    <scope>NUCLEOTIDE SEQUENCE [LARGE SCALE GENOMIC DNA]</scope>
    <source>
        <strain evidence="1">K</strain>
    </source>
</reference>
<dbReference type="SUPFAM" id="SSF48371">
    <property type="entry name" value="ARM repeat"/>
    <property type="match status" value="2"/>
</dbReference>
<dbReference type="AlphaFoldDB" id="A0A1J4KKE4"/>
<sequence length="1005" mass="117451">MESPAILNSIIQAILSGQNEAIHQAETIYLSHLIQNTEVFIIDHLNAISSATSEVVKRSVLVLLGNAFTLMAQNNLVLQDESSNHIQSSLLCLFQIQNLTQYHFEIISNILFKAAQYFKDKWIQLPNSLLEIIHSNQNELNDLNNLICSSAVEVFNQCISNSIINPFPYLESLFNLIHHSFVSLNPKISSYLRLLYSIILTDDYFQHTLNFIPLFELIPSLLHLSQSDPRIMYDLYIFSNCRIIVFMNYYQLYCQKILEILSNEFFSIGVKNTSIDIIITFFSNFSGQLVSQAFPLFDLFVNLLPQNDYCIMALTKLSKIYGGNIHFALHIYNFFDRNPGNPYSYYVFGSCFEGCKDHFLINDFASEIFDHFSPGLTSQDDFTRLYAFRYFCPILTIFAKYINDYSPETVISTTLNILQNENNIEILYEEVNLLNRLLKYYGENFQEILPSVVQILDKLLIMFSNPLYKKKIISCYKYIANSFKESFAPFCQHIVTYLLENIRNQLSDREMFFYCLKVFPCFSDSFPKNLFFELINFSFSFIFSLNIEEDITKDERYYIVEFLLKCNEYIDTTPDIFSKVIPFALNVASYEPNFEEIESNYDPSLYQDCLIFTKSGKIFCVSIFQILEIKKSLVLINVLFRRNPHICASQIPLLYEFTQKQLQSRIAENILYEIYDLEETFISFIPTFEEFFALLKSNFAFITKESFNNHIKLSKLLIIMCQNAGDKWKNLQDEKINSFVEYFINHTLIMLHLNNQILQTEKFKTDQIEDNTFDEQFYNKINIYCCLMIREVFKNFPSASNSLFPKIFELVKALQSQQDTNTIISSLIFSDYIKYCPQSDPTFIGIALETFQQGLQHELSSVKCNSIYGIAMILMPNYINGEMTCSIVNSIINSPLKENQYTRIFILFLLLRVFQNYMEIFDVSQFLPIFFELLPSKINLPKYSYEYFAESMIFFMNTFGNRIPEEKKKIMFTIIQILSSSKVLPKPIKETIEVIHNAISHHYAE</sequence>
<organism evidence="1 2">
    <name type="scientific">Tritrichomonas foetus</name>
    <dbReference type="NCBI Taxonomy" id="1144522"/>
    <lineage>
        <taxon>Eukaryota</taxon>
        <taxon>Metamonada</taxon>
        <taxon>Parabasalia</taxon>
        <taxon>Tritrichomonadida</taxon>
        <taxon>Tritrichomonadidae</taxon>
        <taxon>Tritrichomonas</taxon>
    </lineage>
</organism>
<proteinExistence type="predicted"/>
<name>A0A1J4KKE4_9EUKA</name>
<dbReference type="InterPro" id="IPR011989">
    <property type="entry name" value="ARM-like"/>
</dbReference>
<evidence type="ECO:0008006" key="3">
    <source>
        <dbReference type="Google" id="ProtNLM"/>
    </source>
</evidence>
<evidence type="ECO:0000313" key="1">
    <source>
        <dbReference type="EMBL" id="OHT10158.1"/>
    </source>
</evidence>
<dbReference type="EMBL" id="MLAK01000619">
    <property type="protein sequence ID" value="OHT10158.1"/>
    <property type="molecule type" value="Genomic_DNA"/>
</dbReference>
<gene>
    <name evidence="1" type="ORF">TRFO_20617</name>
</gene>
<protein>
    <recommendedName>
        <fullName evidence="3">Importin N-terminal domain-containing protein</fullName>
    </recommendedName>
</protein>
<comment type="caution">
    <text evidence="1">The sequence shown here is derived from an EMBL/GenBank/DDBJ whole genome shotgun (WGS) entry which is preliminary data.</text>
</comment>
<keyword evidence="2" id="KW-1185">Reference proteome</keyword>
<dbReference type="GeneID" id="94836210"/>
<dbReference type="InterPro" id="IPR016024">
    <property type="entry name" value="ARM-type_fold"/>
</dbReference>